<feature type="region of interest" description="Disordered" evidence="1">
    <location>
        <begin position="214"/>
        <end position="237"/>
    </location>
</feature>
<dbReference type="AlphaFoldDB" id="A0A9P5SEM4"/>
<feature type="compositionally biased region" description="Low complexity" evidence="1">
    <location>
        <begin position="124"/>
        <end position="135"/>
    </location>
</feature>
<feature type="compositionally biased region" description="Polar residues" evidence="1">
    <location>
        <begin position="166"/>
        <end position="179"/>
    </location>
</feature>
<feature type="compositionally biased region" description="Low complexity" evidence="1">
    <location>
        <begin position="293"/>
        <end position="305"/>
    </location>
</feature>
<feature type="compositionally biased region" description="Low complexity" evidence="1">
    <location>
        <begin position="217"/>
        <end position="237"/>
    </location>
</feature>
<gene>
    <name evidence="2" type="ORF">BG006_011339</name>
</gene>
<name>A0A9P5SEM4_9FUNG</name>
<evidence type="ECO:0000313" key="3">
    <source>
        <dbReference type="Proteomes" id="UP000696485"/>
    </source>
</evidence>
<evidence type="ECO:0000313" key="2">
    <source>
        <dbReference type="EMBL" id="KAF9325151.1"/>
    </source>
</evidence>
<feature type="compositionally biased region" description="Pro residues" evidence="1">
    <location>
        <begin position="282"/>
        <end position="292"/>
    </location>
</feature>
<feature type="region of interest" description="Disordered" evidence="1">
    <location>
        <begin position="118"/>
        <end position="179"/>
    </location>
</feature>
<feature type="compositionally biased region" description="Low complexity" evidence="1">
    <location>
        <begin position="144"/>
        <end position="165"/>
    </location>
</feature>
<organism evidence="2 3">
    <name type="scientific">Podila minutissima</name>
    <dbReference type="NCBI Taxonomy" id="64525"/>
    <lineage>
        <taxon>Eukaryota</taxon>
        <taxon>Fungi</taxon>
        <taxon>Fungi incertae sedis</taxon>
        <taxon>Mucoromycota</taxon>
        <taxon>Mortierellomycotina</taxon>
        <taxon>Mortierellomycetes</taxon>
        <taxon>Mortierellales</taxon>
        <taxon>Mortierellaceae</taxon>
        <taxon>Podila</taxon>
    </lineage>
</organism>
<evidence type="ECO:0000256" key="1">
    <source>
        <dbReference type="SAM" id="MobiDB-lite"/>
    </source>
</evidence>
<accession>A0A9P5SEM4</accession>
<dbReference type="Proteomes" id="UP000696485">
    <property type="component" value="Unassembled WGS sequence"/>
</dbReference>
<dbReference type="EMBL" id="JAAAUY010000968">
    <property type="protein sequence ID" value="KAF9325151.1"/>
    <property type="molecule type" value="Genomic_DNA"/>
</dbReference>
<comment type="caution">
    <text evidence="2">The sequence shown here is derived from an EMBL/GenBank/DDBJ whole genome shotgun (WGS) entry which is preliminary data.</text>
</comment>
<keyword evidence="3" id="KW-1185">Reference proteome</keyword>
<feature type="region of interest" description="Disordered" evidence="1">
    <location>
        <begin position="277"/>
        <end position="307"/>
    </location>
</feature>
<feature type="non-terminal residue" evidence="2">
    <location>
        <position position="1"/>
    </location>
</feature>
<proteinExistence type="predicted"/>
<protein>
    <submittedName>
        <fullName evidence="2">Uncharacterized protein</fullName>
    </submittedName>
</protein>
<sequence length="366" mass="39949">ASPTSPTPNADQKTSGYRQEKQVVSSMVAEPELEVGQDPGQRGPLLYSQAATWGLSDDEIMSSFTTFTAKLSDTLLARDGAANMANRNANTYTNSNTDIGFIKPEATIKIQTNVPVLSPTIGHSPTTSTESGSPSPWTPWMPLNNSNSNSNINDNNNNNSNSNSNTHDPPNNVNVTLQNNRPGVQAPQLFAQTSLFQTFPQDLVLPTNYDPQLLKRQQQQQQPQQPSSQQQALHSQRQQTQAWNQYMQYLLHQQEQESLIGLQMQQQQLLYRQVRFAQSNPNPNPNPNPPFPSQAGQSGQASGQGVDPHWQATMMTMMMEDPTLGSFRGLNGGLNGGLSLGGGGVWAPAPSTAAPNESHRIHQPLL</sequence>
<reference evidence="2" key="1">
    <citation type="journal article" date="2020" name="Fungal Divers.">
        <title>Resolving the Mortierellaceae phylogeny through synthesis of multi-gene phylogenetics and phylogenomics.</title>
        <authorList>
            <person name="Vandepol N."/>
            <person name="Liber J."/>
            <person name="Desiro A."/>
            <person name="Na H."/>
            <person name="Kennedy M."/>
            <person name="Barry K."/>
            <person name="Grigoriev I.V."/>
            <person name="Miller A.N."/>
            <person name="O'Donnell K."/>
            <person name="Stajich J.E."/>
            <person name="Bonito G."/>
        </authorList>
    </citation>
    <scope>NUCLEOTIDE SEQUENCE</scope>
    <source>
        <strain evidence="2">NVP1</strain>
    </source>
</reference>
<feature type="region of interest" description="Disordered" evidence="1">
    <location>
        <begin position="1"/>
        <end position="25"/>
    </location>
</feature>